<evidence type="ECO:0000313" key="1">
    <source>
        <dbReference type="EMBL" id="KAJ3537067.1"/>
    </source>
</evidence>
<comment type="caution">
    <text evidence="1">The sequence shown here is derived from an EMBL/GenBank/DDBJ whole genome shotgun (WGS) entry which is preliminary data.</text>
</comment>
<accession>A0ACC1SCV1</accession>
<reference evidence="1" key="1">
    <citation type="submission" date="2022-08" db="EMBL/GenBank/DDBJ databases">
        <title>Genome Sequence of Fusarium decemcellulare.</title>
        <authorList>
            <person name="Buettner E."/>
        </authorList>
    </citation>
    <scope>NUCLEOTIDE SEQUENCE</scope>
    <source>
        <strain evidence="1">Babe19</strain>
    </source>
</reference>
<name>A0ACC1SCV1_9HYPO</name>
<keyword evidence="2" id="KW-1185">Reference proteome</keyword>
<sequence>MEVAPKHEKVSANYHFGYDDPHEWRKAITRRRFFAGLILHSSYSHFTTFLFDRYKGQLYHFDTYGHDQSIRLHNAVLAFREGLARGGLPYSFDFFGMPLSPQGGGWECGPLSVLALFNTLRGLVGVDNSTLAGVFPPTVLGIDGKATAPQGPFDLLFRDWVFDPWVLTKGGNVRTAVNIHRVQALFQRMIMDELGIQDGQYYGTSKSGQSNSLIKGPYDDLITYTPRTNNYPISPVDLFTFRGGYQPIVIKAVGVGTAWVWDRLLRFTIDRSSLRYRRSPASFSYVPQSSPLPARLVADYQSRALQIKYAIPVIPPNGTAPVLLFPDGGNSTANKKTLQKKPGKTGSQVRGTNGGQ</sequence>
<organism evidence="1 2">
    <name type="scientific">Fusarium decemcellulare</name>
    <dbReference type="NCBI Taxonomy" id="57161"/>
    <lineage>
        <taxon>Eukaryota</taxon>
        <taxon>Fungi</taxon>
        <taxon>Dikarya</taxon>
        <taxon>Ascomycota</taxon>
        <taxon>Pezizomycotina</taxon>
        <taxon>Sordariomycetes</taxon>
        <taxon>Hypocreomycetidae</taxon>
        <taxon>Hypocreales</taxon>
        <taxon>Nectriaceae</taxon>
        <taxon>Fusarium</taxon>
        <taxon>Fusarium decemcellulare species complex</taxon>
    </lineage>
</organism>
<protein>
    <submittedName>
        <fullName evidence="1">Uncharacterized protein</fullName>
    </submittedName>
</protein>
<gene>
    <name evidence="1" type="ORF">NM208_g6467</name>
</gene>
<dbReference type="Proteomes" id="UP001148629">
    <property type="component" value="Unassembled WGS sequence"/>
</dbReference>
<evidence type="ECO:0000313" key="2">
    <source>
        <dbReference type="Proteomes" id="UP001148629"/>
    </source>
</evidence>
<dbReference type="EMBL" id="JANRMS010000601">
    <property type="protein sequence ID" value="KAJ3537067.1"/>
    <property type="molecule type" value="Genomic_DNA"/>
</dbReference>
<proteinExistence type="predicted"/>